<gene>
    <name evidence="3" type="ORF">SAMN04488516_101411</name>
</gene>
<feature type="signal peptide" evidence="1">
    <location>
        <begin position="1"/>
        <end position="24"/>
    </location>
</feature>
<name>A0A1H0AH72_9BACT</name>
<dbReference type="AlphaFoldDB" id="A0A1H0AH72"/>
<dbReference type="OrthoDB" id="9760225at2"/>
<protein>
    <submittedName>
        <fullName evidence="3">LPS-assembly protein</fullName>
    </submittedName>
</protein>
<sequence length="750" mass="89949">MSKLYLSLLFFIGIFFLSFNQAGAEENSPWHLQADKITANDQTKIIEAKGNIYLYQKDNFLKADYIRYYIDTNWIYLKGNVKIKWSGDLLEGKEAEFDLKNKIGWIKQGKIFIPKPHLYIKAHYLERKNSNTYVFKEATLTSCDGTTPAWSLKTSSGTITIEGYAKLWNTRFLVKDYPVLYSPFLIMPAKTKRQSGLLLPQISYSSQKGYNYNQPYFQVINDEQDITLYENYYSKKNLMHGLEYRFTPNLNTKGLLRGDYLYDPKIAKTEQQELSQFQNDGLIRPNHDRFWLRGKINSFLFSPEWETKIDIDYVSDQNYLREFKSGYSGFNYSRKIFLKQFGRDIEETDDLTRTNILSIFRSFKNTSLNAKIVYTENLKYRNHNLPESKDPTIQRLPELNLNLYKTTIPYFSFDIEAQNQAVYFWRRYGTIGKRIDIYPKISKSFKFDYFTLIPKFGYRETLYFIDKYENENSLTDTKHKILQRNIYDFSISSYTELFKIYDFLNTPVKEKKSNFTKLKHTIKPELKYKFRPDKDQRELPYFDSVDRLDPQEELTYSLTNLFTLRKDTLTNNTLQKQYLDFLRIKFEQSYDFREARRNNDLNRYKRRPFSDILTEVDIKFLPYLSHNSKTYYSCYLHKITEHEHLLELTWPDKIHAYFGLDFQEPVDEYKRHRNKRVKILKWGGDILFIPRWKLSLIFRHDLEKNKDLEKTLILSYFHQCFSLDFTFSKTDYEDRYQVMINLLNFGSMGK</sequence>
<dbReference type="GO" id="GO:0009279">
    <property type="term" value="C:cell outer membrane"/>
    <property type="evidence" value="ECO:0007669"/>
    <property type="project" value="InterPro"/>
</dbReference>
<dbReference type="STRING" id="206665.SAMN04488516_101411"/>
<dbReference type="PANTHER" id="PTHR30189:SF1">
    <property type="entry name" value="LPS-ASSEMBLY PROTEIN LPTD"/>
    <property type="match status" value="1"/>
</dbReference>
<dbReference type="Gene3D" id="2.60.450.10">
    <property type="entry name" value="Lipopolysaccharide (LPS) transport protein A like domain"/>
    <property type="match status" value="1"/>
</dbReference>
<dbReference type="GO" id="GO:0015920">
    <property type="term" value="P:lipopolysaccharide transport"/>
    <property type="evidence" value="ECO:0007669"/>
    <property type="project" value="InterPro"/>
</dbReference>
<proteinExistence type="inferred from homology"/>
<evidence type="ECO:0000313" key="3">
    <source>
        <dbReference type="EMBL" id="SDN32775.1"/>
    </source>
</evidence>
<dbReference type="PANTHER" id="PTHR30189">
    <property type="entry name" value="LPS-ASSEMBLY PROTEIN"/>
    <property type="match status" value="1"/>
</dbReference>
<dbReference type="InterPro" id="IPR050218">
    <property type="entry name" value="LptD"/>
</dbReference>
<keyword evidence="4" id="KW-1185">Reference proteome</keyword>
<evidence type="ECO:0000256" key="1">
    <source>
        <dbReference type="SAM" id="SignalP"/>
    </source>
</evidence>
<dbReference type="HAMAP" id="MF_01411">
    <property type="entry name" value="LPS_assembly_LptD"/>
    <property type="match status" value="1"/>
</dbReference>
<dbReference type="InterPro" id="IPR007543">
    <property type="entry name" value="LptD_C"/>
</dbReference>
<dbReference type="GO" id="GO:0043165">
    <property type="term" value="P:Gram-negative-bacterium-type cell outer membrane assembly"/>
    <property type="evidence" value="ECO:0007669"/>
    <property type="project" value="InterPro"/>
</dbReference>
<dbReference type="InterPro" id="IPR020889">
    <property type="entry name" value="LipoPS_assembly_LptD"/>
</dbReference>
<feature type="domain" description="LptD C-terminal" evidence="2">
    <location>
        <begin position="297"/>
        <end position="654"/>
    </location>
</feature>
<feature type="chain" id="PRO_5039912423" evidence="1">
    <location>
        <begin position="25"/>
        <end position="750"/>
    </location>
</feature>
<dbReference type="Proteomes" id="UP000199602">
    <property type="component" value="Unassembled WGS sequence"/>
</dbReference>
<reference evidence="3 4" key="1">
    <citation type="submission" date="2016-10" db="EMBL/GenBank/DDBJ databases">
        <authorList>
            <person name="de Groot N.N."/>
        </authorList>
    </citation>
    <scope>NUCLEOTIDE SEQUENCE [LARGE SCALE GENOMIC DNA]</scope>
    <source>
        <strain evidence="3 4">DSM 15269</strain>
    </source>
</reference>
<dbReference type="Pfam" id="PF04453">
    <property type="entry name" value="LptD"/>
    <property type="match status" value="1"/>
</dbReference>
<dbReference type="RefSeq" id="WP_092062612.1">
    <property type="nucleotide sequence ID" value="NZ_FNIN01000001.1"/>
</dbReference>
<evidence type="ECO:0000259" key="2">
    <source>
        <dbReference type="Pfam" id="PF04453"/>
    </source>
</evidence>
<organism evidence="3 4">
    <name type="scientific">Desulfonauticus submarinus</name>
    <dbReference type="NCBI Taxonomy" id="206665"/>
    <lineage>
        <taxon>Bacteria</taxon>
        <taxon>Pseudomonadati</taxon>
        <taxon>Thermodesulfobacteriota</taxon>
        <taxon>Desulfovibrionia</taxon>
        <taxon>Desulfovibrionales</taxon>
        <taxon>Desulfonauticaceae</taxon>
        <taxon>Desulfonauticus</taxon>
    </lineage>
</organism>
<dbReference type="EMBL" id="FNIN01000001">
    <property type="protein sequence ID" value="SDN32775.1"/>
    <property type="molecule type" value="Genomic_DNA"/>
</dbReference>
<dbReference type="GO" id="GO:1990351">
    <property type="term" value="C:transporter complex"/>
    <property type="evidence" value="ECO:0007669"/>
    <property type="project" value="TreeGrafter"/>
</dbReference>
<accession>A0A1H0AH72</accession>
<evidence type="ECO:0000313" key="4">
    <source>
        <dbReference type="Proteomes" id="UP000199602"/>
    </source>
</evidence>
<keyword evidence="1" id="KW-0732">Signal</keyword>